<dbReference type="InterPro" id="IPR011251">
    <property type="entry name" value="Luciferase-like_dom"/>
</dbReference>
<dbReference type="RefSeq" id="WP_345603792.1">
    <property type="nucleotide sequence ID" value="NZ_BAABJO010000004.1"/>
</dbReference>
<feature type="domain" description="Luciferase-like" evidence="2">
    <location>
        <begin position="9"/>
        <end position="291"/>
    </location>
</feature>
<dbReference type="Proteomes" id="UP001500804">
    <property type="component" value="Unassembled WGS sequence"/>
</dbReference>
<name>A0ABP9NES6_9PSEU</name>
<dbReference type="PANTHER" id="PTHR43244">
    <property type="match status" value="1"/>
</dbReference>
<evidence type="ECO:0000259" key="2">
    <source>
        <dbReference type="Pfam" id="PF00296"/>
    </source>
</evidence>
<organism evidence="3 4">
    <name type="scientific">Pseudonocardia adelaidensis</name>
    <dbReference type="NCBI Taxonomy" id="648754"/>
    <lineage>
        <taxon>Bacteria</taxon>
        <taxon>Bacillati</taxon>
        <taxon>Actinomycetota</taxon>
        <taxon>Actinomycetes</taxon>
        <taxon>Pseudonocardiales</taxon>
        <taxon>Pseudonocardiaceae</taxon>
        <taxon>Pseudonocardia</taxon>
    </lineage>
</organism>
<dbReference type="InterPro" id="IPR036661">
    <property type="entry name" value="Luciferase-like_sf"/>
</dbReference>
<gene>
    <name evidence="3" type="ORF">GCM10023320_12140</name>
</gene>
<dbReference type="Gene3D" id="3.20.20.30">
    <property type="entry name" value="Luciferase-like domain"/>
    <property type="match status" value="1"/>
</dbReference>
<dbReference type="InterPro" id="IPR050564">
    <property type="entry name" value="F420-G6PD/mer"/>
</dbReference>
<dbReference type="PANTHER" id="PTHR43244:SF1">
    <property type="entry name" value="5,10-METHYLENETETRAHYDROMETHANOPTERIN REDUCTASE"/>
    <property type="match status" value="1"/>
</dbReference>
<evidence type="ECO:0000313" key="3">
    <source>
        <dbReference type="EMBL" id="GAA5114623.1"/>
    </source>
</evidence>
<keyword evidence="4" id="KW-1185">Reference proteome</keyword>
<keyword evidence="1" id="KW-0560">Oxidoreductase</keyword>
<dbReference type="Pfam" id="PF00296">
    <property type="entry name" value="Bac_luciferase"/>
    <property type="match status" value="1"/>
</dbReference>
<proteinExistence type="predicted"/>
<dbReference type="CDD" id="cd01097">
    <property type="entry name" value="Tetrahydromethanopterin_reductase"/>
    <property type="match status" value="1"/>
</dbReference>
<evidence type="ECO:0000313" key="4">
    <source>
        <dbReference type="Proteomes" id="UP001500804"/>
    </source>
</evidence>
<dbReference type="EMBL" id="BAABJO010000004">
    <property type="protein sequence ID" value="GAA5114623.1"/>
    <property type="molecule type" value="Genomic_DNA"/>
</dbReference>
<accession>A0ABP9NES6</accession>
<comment type="caution">
    <text evidence="3">The sequence shown here is derived from an EMBL/GenBank/DDBJ whole genome shotgun (WGS) entry which is preliminary data.</text>
</comment>
<protein>
    <recommendedName>
        <fullName evidence="2">Luciferase-like domain-containing protein</fullName>
    </recommendedName>
</protein>
<sequence>MRWAYSLSGARPAGAAVELAREVERLGIDEVWVTEDYFERGAFALAGALAAATERVRIGIGVVNPWTRHPVLTAMETAALDEIAPGRVLLGLGASNARWMQEQLGIPFEHPVPRLAEALDIVRAALDGRPVRHDGDGWRVDARLGYRDGASAIPLVVGAKGPRALRAAASRCDGALLSILSAPAYVAWVRDLIGPSLRLWSYVTVHLDPDRDRARAVARPLVARYLGVHGEHLITRIAGMEPERARAFRAGWASGTPRTDLVTDADLDRYCAAGDEDDVRRHLASQAAAGLDVAVLRDTGRPDAAAELSAVLALVTDNASHSS</sequence>
<dbReference type="SUPFAM" id="SSF51679">
    <property type="entry name" value="Bacterial luciferase-like"/>
    <property type="match status" value="1"/>
</dbReference>
<reference evidence="4" key="1">
    <citation type="journal article" date="2019" name="Int. J. Syst. Evol. Microbiol.">
        <title>The Global Catalogue of Microorganisms (GCM) 10K type strain sequencing project: providing services to taxonomists for standard genome sequencing and annotation.</title>
        <authorList>
            <consortium name="The Broad Institute Genomics Platform"/>
            <consortium name="The Broad Institute Genome Sequencing Center for Infectious Disease"/>
            <person name="Wu L."/>
            <person name="Ma J."/>
        </authorList>
    </citation>
    <scope>NUCLEOTIDE SEQUENCE [LARGE SCALE GENOMIC DNA]</scope>
    <source>
        <strain evidence="4">JCM 18302</strain>
    </source>
</reference>
<evidence type="ECO:0000256" key="1">
    <source>
        <dbReference type="ARBA" id="ARBA00023002"/>
    </source>
</evidence>